<feature type="transmembrane region" description="Helical" evidence="1">
    <location>
        <begin position="91"/>
        <end position="111"/>
    </location>
</feature>
<sequence>MAVMGYPALVKGKVRLACTGERVTGLINQTVQAGIHLEDIQWVHEQKLHLTVPLTHFFSFVSIARRNKVRLKIVKKEGVPFFMRKLKRRKAFLLGVALFILLTLSLSSFVWRVQIEGNEQIPERYVQALLKKEGVFVGQLKGKLPEAEVIQHDLLMHLPKASWVGFRVEGTRVIVTIVEKKEPETKKEENRDPGPVNLVAKKNAMVYDLRVERGNPLVEVNQVVKKGQILVSGIYGDPENPDHGKIVGAKGKVIGEVWYESNVSVPLVQKRKVYTGERVKKLSPYLFSMIIPNPFAEKVPFKKVETIRKIHSCYLGKWRLPFGLVEDEILEMKWVKKDLTPEDAVMLGKMRAREELQQRLGGNGRILEEKILHQRVENGKVNLKVHFDAIENIASIQPILQGE</sequence>
<dbReference type="Proteomes" id="UP000530514">
    <property type="component" value="Unassembled WGS sequence"/>
</dbReference>
<organism evidence="2 3">
    <name type="scientific">Thermoactinomyces daqus</name>
    <dbReference type="NCBI Taxonomy" id="1329516"/>
    <lineage>
        <taxon>Bacteria</taxon>
        <taxon>Bacillati</taxon>
        <taxon>Bacillota</taxon>
        <taxon>Bacilli</taxon>
        <taxon>Bacillales</taxon>
        <taxon>Thermoactinomycetaceae</taxon>
        <taxon>Thermoactinomyces</taxon>
    </lineage>
</organism>
<evidence type="ECO:0000256" key="1">
    <source>
        <dbReference type="SAM" id="Phobius"/>
    </source>
</evidence>
<evidence type="ECO:0000313" key="3">
    <source>
        <dbReference type="Proteomes" id="UP000530514"/>
    </source>
</evidence>
<comment type="caution">
    <text evidence="2">The sequence shown here is derived from an EMBL/GenBank/DDBJ whole genome shotgun (WGS) entry which is preliminary data.</text>
</comment>
<keyword evidence="1" id="KW-1133">Transmembrane helix</keyword>
<keyword evidence="1" id="KW-0812">Transmembrane</keyword>
<evidence type="ECO:0000313" key="2">
    <source>
        <dbReference type="EMBL" id="MBA4542633.1"/>
    </source>
</evidence>
<dbReference type="Pfam" id="PF06898">
    <property type="entry name" value="YqfD"/>
    <property type="match status" value="1"/>
</dbReference>
<dbReference type="OrthoDB" id="1640349at2"/>
<dbReference type="NCBIfam" id="TIGR02876">
    <property type="entry name" value="spore_yqfD"/>
    <property type="match status" value="1"/>
</dbReference>
<dbReference type="PIRSF" id="PIRSF029895">
    <property type="entry name" value="SpoIV"/>
    <property type="match status" value="1"/>
</dbReference>
<name>A0A7W1X9V9_9BACL</name>
<accession>A0A7W1X9V9</accession>
<dbReference type="InterPro" id="IPR010690">
    <property type="entry name" value="YqfD"/>
</dbReference>
<reference evidence="2 3" key="1">
    <citation type="submission" date="2020-07" db="EMBL/GenBank/DDBJ databases">
        <authorList>
            <person name="Feng H."/>
        </authorList>
    </citation>
    <scope>NUCLEOTIDE SEQUENCE [LARGE SCALE GENOMIC DNA]</scope>
    <source>
        <strain evidence="3">s-11</strain>
    </source>
</reference>
<dbReference type="EMBL" id="JACEIP010000008">
    <property type="protein sequence ID" value="MBA4542633.1"/>
    <property type="molecule type" value="Genomic_DNA"/>
</dbReference>
<protein>
    <submittedName>
        <fullName evidence="2">Sporulation protein YqfD</fullName>
    </submittedName>
</protein>
<keyword evidence="3" id="KW-1185">Reference proteome</keyword>
<dbReference type="AlphaFoldDB" id="A0A7W1X9V9"/>
<keyword evidence="1" id="KW-0472">Membrane</keyword>
<gene>
    <name evidence="2" type="primary">yqfD</name>
    <name evidence="2" type="ORF">H1164_06920</name>
</gene>
<proteinExistence type="predicted"/>